<organism evidence="10 11">
    <name type="scientific">Anaplasma platys</name>
    <dbReference type="NCBI Taxonomy" id="949"/>
    <lineage>
        <taxon>Bacteria</taxon>
        <taxon>Pseudomonadati</taxon>
        <taxon>Pseudomonadota</taxon>
        <taxon>Alphaproteobacteria</taxon>
        <taxon>Rickettsiales</taxon>
        <taxon>Anaplasmataceae</taxon>
        <taxon>Anaplasma</taxon>
    </lineage>
</organism>
<dbReference type="SUPFAM" id="SSF50475">
    <property type="entry name" value="FMN-binding split barrel"/>
    <property type="match status" value="1"/>
</dbReference>
<keyword evidence="2" id="KW-0285">Flavoprotein</keyword>
<dbReference type="KEGG" id="aplt:ANPL_03620"/>
<feature type="binding site" evidence="7">
    <location>
        <begin position="124"/>
        <end position="125"/>
    </location>
    <ligand>
        <name>FMN</name>
        <dbReference type="ChEBI" id="CHEBI:58210"/>
    </ligand>
</feature>
<comment type="cofactor">
    <cofactor evidence="7">
        <name>FMN</name>
        <dbReference type="ChEBI" id="CHEBI:58210"/>
    </cofactor>
    <text evidence="7">Binds 1 FMN per subunit.</text>
</comment>
<evidence type="ECO:0000256" key="1">
    <source>
        <dbReference type="ARBA" id="ARBA00007301"/>
    </source>
</evidence>
<evidence type="ECO:0000256" key="3">
    <source>
        <dbReference type="ARBA" id="ARBA00022643"/>
    </source>
</evidence>
<dbReference type="AlphaFoldDB" id="A0A858PYV5"/>
<dbReference type="Pfam" id="PF10590">
    <property type="entry name" value="PNP_phzG_C"/>
    <property type="match status" value="1"/>
</dbReference>
<keyword evidence="4" id="KW-0560">Oxidoreductase</keyword>
<feature type="binding site" evidence="7">
    <location>
        <position position="67"/>
    </location>
    <ligand>
        <name>FMN</name>
        <dbReference type="ChEBI" id="CHEBI:58210"/>
    </ligand>
</feature>
<evidence type="ECO:0000256" key="6">
    <source>
        <dbReference type="NCBIfam" id="TIGR00558"/>
    </source>
</evidence>
<evidence type="ECO:0000256" key="5">
    <source>
        <dbReference type="ARBA" id="ARBA00023096"/>
    </source>
</evidence>
<dbReference type="InterPro" id="IPR019576">
    <property type="entry name" value="Pyridoxamine_oxidase_dimer_C"/>
</dbReference>
<keyword evidence="5" id="KW-0664">Pyridoxine biosynthesis</keyword>
<dbReference type="PANTHER" id="PTHR10851">
    <property type="entry name" value="PYRIDOXINE-5-PHOSPHATE OXIDASE"/>
    <property type="match status" value="1"/>
</dbReference>
<dbReference type="Proteomes" id="UP000500930">
    <property type="component" value="Chromosome"/>
</dbReference>
<feature type="binding site" evidence="7">
    <location>
        <position position="169"/>
    </location>
    <ligand>
        <name>FMN</name>
        <dbReference type="ChEBI" id="CHEBI:58210"/>
    </ligand>
</feature>
<evidence type="ECO:0000256" key="4">
    <source>
        <dbReference type="ARBA" id="ARBA00023002"/>
    </source>
</evidence>
<protein>
    <recommendedName>
        <fullName evidence="6">Pyridoxamine 5'-phosphate oxidase</fullName>
        <ecNumber evidence="6">1.4.3.5</ecNumber>
    </recommendedName>
</protein>
<dbReference type="GO" id="GO:0010181">
    <property type="term" value="F:FMN binding"/>
    <property type="evidence" value="ECO:0007669"/>
    <property type="project" value="UniProtKB-UniRule"/>
</dbReference>
<dbReference type="RefSeq" id="WP_169193381.1">
    <property type="nucleotide sequence ID" value="NZ_CP046391.1"/>
</dbReference>
<dbReference type="InterPro" id="IPR011576">
    <property type="entry name" value="Pyridox_Oxase_N"/>
</dbReference>
<dbReference type="Pfam" id="PF01243">
    <property type="entry name" value="PNPOx_N"/>
    <property type="match status" value="1"/>
</dbReference>
<feature type="domain" description="Pyridoxamine 5'-phosphate oxidase N-terminal" evidence="8">
    <location>
        <begin position="25"/>
        <end position="139"/>
    </location>
</feature>
<dbReference type="GO" id="GO:0008615">
    <property type="term" value="P:pyridoxine biosynthetic process"/>
    <property type="evidence" value="ECO:0007669"/>
    <property type="project" value="UniProtKB-UniRule"/>
</dbReference>
<dbReference type="InterPro" id="IPR000659">
    <property type="entry name" value="Pyridox_Oxase"/>
</dbReference>
<feature type="binding site" evidence="7">
    <location>
        <position position="66"/>
    </location>
    <ligand>
        <name>FMN</name>
        <dbReference type="ChEBI" id="CHEBI:58210"/>
    </ligand>
</feature>
<keyword evidence="11" id="KW-1185">Reference proteome</keyword>
<feature type="domain" description="Pyridoxine 5'-phosphate oxidase dimerisation C-terminal" evidence="9">
    <location>
        <begin position="156"/>
        <end position="197"/>
    </location>
</feature>
<sequence length="197" mass="22510">MEKSGDDPIEIFSSWYSDVLNSGGVREPSAMVLATCDLENRPSARIVLLKKHSQQGFEFYTNLCSRKGREIAVNRQVALVFDWQVVHKQVRVEGVAEFMDGKESDAYHASRSRESQLSGLCSRQSAILLDKGELLKEIELASQKFAGKEIPRPEYWGGIRVVPQTIELWSEGLHRLHNRKQYKRNPSGQWECVELYP</sequence>
<evidence type="ECO:0000259" key="8">
    <source>
        <dbReference type="Pfam" id="PF01243"/>
    </source>
</evidence>
<evidence type="ECO:0000313" key="11">
    <source>
        <dbReference type="Proteomes" id="UP000500930"/>
    </source>
</evidence>
<dbReference type="InterPro" id="IPR012349">
    <property type="entry name" value="Split_barrel_FMN-bd"/>
</dbReference>
<dbReference type="EC" id="1.4.3.5" evidence="6"/>
<comment type="similarity">
    <text evidence="1">Belongs to the pyridoxamine 5'-phosphate oxidase family.</text>
</comment>
<evidence type="ECO:0000313" key="10">
    <source>
        <dbReference type="EMBL" id="QJC27775.1"/>
    </source>
</evidence>
<dbReference type="GO" id="GO:0004733">
    <property type="term" value="F:pyridoxamine phosphate oxidase activity"/>
    <property type="evidence" value="ECO:0007669"/>
    <property type="project" value="UniProtKB-UniRule"/>
</dbReference>
<dbReference type="NCBIfam" id="NF004231">
    <property type="entry name" value="PRK05679.1"/>
    <property type="match status" value="1"/>
</dbReference>
<accession>A0A858PYV5</accession>
<dbReference type="NCBIfam" id="TIGR00558">
    <property type="entry name" value="pdxH"/>
    <property type="match status" value="1"/>
</dbReference>
<gene>
    <name evidence="10" type="primary">pdxH</name>
    <name evidence="10" type="ORF">ANPL_03620</name>
</gene>
<proteinExistence type="inferred from homology"/>
<feature type="binding site" evidence="7">
    <location>
        <begin position="45"/>
        <end position="50"/>
    </location>
    <ligand>
        <name>FMN</name>
        <dbReference type="ChEBI" id="CHEBI:58210"/>
    </ligand>
</feature>
<feature type="binding site" evidence="7">
    <location>
        <begin position="60"/>
        <end position="61"/>
    </location>
    <ligand>
        <name>FMN</name>
        <dbReference type="ChEBI" id="CHEBI:58210"/>
    </ligand>
</feature>
<feature type="binding site" evidence="7">
    <location>
        <position position="179"/>
    </location>
    <ligand>
        <name>FMN</name>
        <dbReference type="ChEBI" id="CHEBI:58210"/>
    </ligand>
</feature>
<evidence type="ECO:0000256" key="2">
    <source>
        <dbReference type="ARBA" id="ARBA00022630"/>
    </source>
</evidence>
<keyword evidence="3 7" id="KW-0288">FMN</keyword>
<dbReference type="EMBL" id="CP046391">
    <property type="protein sequence ID" value="QJC27775.1"/>
    <property type="molecule type" value="Genomic_DNA"/>
</dbReference>
<evidence type="ECO:0000256" key="7">
    <source>
        <dbReference type="PIRSR" id="PIRSR000190-2"/>
    </source>
</evidence>
<dbReference type="PANTHER" id="PTHR10851:SF0">
    <property type="entry name" value="PYRIDOXINE-5'-PHOSPHATE OXIDASE"/>
    <property type="match status" value="1"/>
</dbReference>
<reference evidence="10 11" key="1">
    <citation type="journal article" date="2020" name="Pathogens">
        <title>First Whole Genome Sequence of Anaplasma platys, an Obligate Intracellular Rickettsial Pathogen of Dogs.</title>
        <authorList>
            <person name="Llanes A."/>
            <person name="Rajeev S."/>
        </authorList>
    </citation>
    <scope>NUCLEOTIDE SEQUENCE [LARGE SCALE GENOMIC DNA]</scope>
    <source>
        <strain evidence="10 11">S3</strain>
    </source>
</reference>
<evidence type="ECO:0000259" key="9">
    <source>
        <dbReference type="Pfam" id="PF10590"/>
    </source>
</evidence>
<dbReference type="Gene3D" id="2.30.110.10">
    <property type="entry name" value="Electron Transport, Fmn-binding Protein, Chain A"/>
    <property type="match status" value="1"/>
</dbReference>
<feature type="binding site" evidence="7">
    <location>
        <position position="89"/>
    </location>
    <ligand>
        <name>FMN</name>
        <dbReference type="ChEBI" id="CHEBI:58210"/>
    </ligand>
</feature>
<dbReference type="PIRSF" id="PIRSF000190">
    <property type="entry name" value="Pyd_amn-ph_oxd"/>
    <property type="match status" value="1"/>
</dbReference>
<name>A0A858PYV5_9RICK</name>